<dbReference type="AlphaFoldDB" id="A0A5A7VIH7"/>
<dbReference type="OrthoDB" id="1747567at2759"/>
<dbReference type="Pfam" id="PF07727">
    <property type="entry name" value="RVT_2"/>
    <property type="match status" value="1"/>
</dbReference>
<dbReference type="InterPro" id="IPR013103">
    <property type="entry name" value="RVT_2"/>
</dbReference>
<evidence type="ECO:0000313" key="3">
    <source>
        <dbReference type="EMBL" id="TYK21062.1"/>
    </source>
</evidence>
<keyword evidence="2" id="KW-0418">Kinase</keyword>
<comment type="caution">
    <text evidence="2">The sequence shown here is derived from an EMBL/GenBank/DDBJ whole genome shotgun (WGS) entry which is preliminary data.</text>
</comment>
<evidence type="ECO:0000313" key="2">
    <source>
        <dbReference type="EMBL" id="KAA0068142.1"/>
    </source>
</evidence>
<dbReference type="PANTHER" id="PTHR43383">
    <property type="entry name" value="NODULIN 6"/>
    <property type="match status" value="1"/>
</dbReference>
<dbReference type="PANTHER" id="PTHR43383:SF2">
    <property type="entry name" value="AMIDOHYDROLASE 2 FAMILY PROTEIN"/>
    <property type="match status" value="1"/>
</dbReference>
<name>A0A5A7VIH7_CUCMM</name>
<protein>
    <submittedName>
        <fullName evidence="2">Cysteine-rich RLK (Receptor-like protein kinase) 8</fullName>
    </submittedName>
</protein>
<evidence type="ECO:0000313" key="4">
    <source>
        <dbReference type="Proteomes" id="UP000321393"/>
    </source>
</evidence>
<dbReference type="Proteomes" id="UP000321393">
    <property type="component" value="Unassembled WGS sequence"/>
</dbReference>
<organism evidence="2 4">
    <name type="scientific">Cucumis melo var. makuwa</name>
    <name type="common">Oriental melon</name>
    <dbReference type="NCBI Taxonomy" id="1194695"/>
    <lineage>
        <taxon>Eukaryota</taxon>
        <taxon>Viridiplantae</taxon>
        <taxon>Streptophyta</taxon>
        <taxon>Embryophyta</taxon>
        <taxon>Tracheophyta</taxon>
        <taxon>Spermatophyta</taxon>
        <taxon>Magnoliopsida</taxon>
        <taxon>eudicotyledons</taxon>
        <taxon>Gunneridae</taxon>
        <taxon>Pentapetalae</taxon>
        <taxon>rosids</taxon>
        <taxon>fabids</taxon>
        <taxon>Cucurbitales</taxon>
        <taxon>Cucurbitaceae</taxon>
        <taxon>Benincaseae</taxon>
        <taxon>Cucumis</taxon>
    </lineage>
</organism>
<reference evidence="4 5" key="1">
    <citation type="submission" date="2019-08" db="EMBL/GenBank/DDBJ databases">
        <title>Draft genome sequences of two oriental melons (Cucumis melo L. var makuwa).</title>
        <authorList>
            <person name="Kwon S.-Y."/>
        </authorList>
    </citation>
    <scope>NUCLEOTIDE SEQUENCE [LARGE SCALE GENOMIC DNA]</scope>
    <source>
        <strain evidence="5">cv. Chang Bougi</strain>
        <strain evidence="4">cv. SW 3</strain>
        <tissue evidence="2">Leaf</tissue>
    </source>
</reference>
<dbReference type="GO" id="GO:0016301">
    <property type="term" value="F:kinase activity"/>
    <property type="evidence" value="ECO:0007669"/>
    <property type="project" value="UniProtKB-KW"/>
</dbReference>
<keyword evidence="3" id="KW-0675">Receptor</keyword>
<dbReference type="STRING" id="1194695.A0A5A7VIH7"/>
<dbReference type="EMBL" id="SSTE01000109">
    <property type="protein sequence ID" value="KAA0068142.1"/>
    <property type="molecule type" value="Genomic_DNA"/>
</dbReference>
<sequence>MKLKDHIGKIDKYDPSLDPPIALRKETFSPVAKLNTVRVLLSVAVNKGWSLYQLDVKNAFRNGDLVEETNMSPPPGFEAQFGQQVYKLQKSLYDLKQSLNSWFDRFTTFFKSQRYSQGHSNHTLFTKVSETGKIIVLLVYVDDIVSSRDDQVEINQLKQRMDNEFEIKDLENLKYFCLLF</sequence>
<feature type="domain" description="Reverse transcriptase Ty1/copia-type" evidence="1">
    <location>
        <begin position="26"/>
        <end position="176"/>
    </location>
</feature>
<dbReference type="Proteomes" id="UP000321947">
    <property type="component" value="Unassembled WGS sequence"/>
</dbReference>
<keyword evidence="2" id="KW-0808">Transferase</keyword>
<proteinExistence type="predicted"/>
<evidence type="ECO:0000313" key="5">
    <source>
        <dbReference type="Proteomes" id="UP000321947"/>
    </source>
</evidence>
<dbReference type="EMBL" id="SSTD01005932">
    <property type="protein sequence ID" value="TYK21062.1"/>
    <property type="molecule type" value="Genomic_DNA"/>
</dbReference>
<evidence type="ECO:0000259" key="1">
    <source>
        <dbReference type="Pfam" id="PF07727"/>
    </source>
</evidence>
<gene>
    <name evidence="3" type="ORF">E5676_scaffold392G00240</name>
    <name evidence="2" type="ORF">E6C27_scaffold238G001070</name>
</gene>
<accession>A0A5A7VIH7</accession>